<dbReference type="EMBL" id="AP024444">
    <property type="protein sequence ID" value="BCS20274.1"/>
    <property type="molecule type" value="Genomic_DNA"/>
</dbReference>
<gene>
    <name evidence="9" type="ORF">APUU_20706S</name>
</gene>
<evidence type="ECO:0000256" key="2">
    <source>
        <dbReference type="ARBA" id="ARBA00022692"/>
    </source>
</evidence>
<feature type="transmembrane region" description="Helical" evidence="7">
    <location>
        <begin position="42"/>
        <end position="68"/>
    </location>
</feature>
<dbReference type="PANTHER" id="PTHR33048">
    <property type="entry name" value="PTH11-LIKE INTEGRAL MEMBRANE PROTEIN (AFU_ORTHOLOGUE AFUA_5G11245)"/>
    <property type="match status" value="1"/>
</dbReference>
<evidence type="ECO:0000256" key="1">
    <source>
        <dbReference type="ARBA" id="ARBA00004141"/>
    </source>
</evidence>
<reference evidence="9" key="1">
    <citation type="submission" date="2021-01" db="EMBL/GenBank/DDBJ databases">
        <authorList>
            <consortium name="Aspergillus puulaauensis MK2 genome sequencing consortium"/>
            <person name="Kazuki M."/>
            <person name="Futagami T."/>
        </authorList>
    </citation>
    <scope>NUCLEOTIDE SEQUENCE</scope>
    <source>
        <strain evidence="9">MK2</strain>
    </source>
</reference>
<dbReference type="GO" id="GO:0016020">
    <property type="term" value="C:membrane"/>
    <property type="evidence" value="ECO:0007669"/>
    <property type="project" value="UniProtKB-SubCell"/>
</dbReference>
<feature type="transmembrane region" description="Helical" evidence="7">
    <location>
        <begin position="12"/>
        <end position="30"/>
    </location>
</feature>
<feature type="region of interest" description="Disordered" evidence="6">
    <location>
        <begin position="318"/>
        <end position="369"/>
    </location>
</feature>
<proteinExistence type="inferred from homology"/>
<dbReference type="AlphaFoldDB" id="A0A7R8AI27"/>
<dbReference type="PANTHER" id="PTHR33048:SF146">
    <property type="entry name" value="INTEGRAL MEMBRANE PROTEIN"/>
    <property type="match status" value="1"/>
</dbReference>
<dbReference type="Proteomes" id="UP000654913">
    <property type="component" value="Chromosome 2"/>
</dbReference>
<keyword evidence="2 7" id="KW-0812">Transmembrane</keyword>
<dbReference type="RefSeq" id="XP_041552468.1">
    <property type="nucleotide sequence ID" value="XM_041699378.1"/>
</dbReference>
<comment type="similarity">
    <text evidence="5">Belongs to the SAT4 family.</text>
</comment>
<organism evidence="9 10">
    <name type="scientific">Aspergillus puulaauensis</name>
    <dbReference type="NCBI Taxonomy" id="1220207"/>
    <lineage>
        <taxon>Eukaryota</taxon>
        <taxon>Fungi</taxon>
        <taxon>Dikarya</taxon>
        <taxon>Ascomycota</taxon>
        <taxon>Pezizomycotina</taxon>
        <taxon>Eurotiomycetes</taxon>
        <taxon>Eurotiomycetidae</taxon>
        <taxon>Eurotiales</taxon>
        <taxon>Aspergillaceae</taxon>
        <taxon>Aspergillus</taxon>
    </lineage>
</organism>
<feature type="transmembrane region" description="Helical" evidence="7">
    <location>
        <begin position="88"/>
        <end position="111"/>
    </location>
</feature>
<feature type="transmembrane region" description="Helical" evidence="7">
    <location>
        <begin position="123"/>
        <end position="146"/>
    </location>
</feature>
<dbReference type="Pfam" id="PF20684">
    <property type="entry name" value="Fung_rhodopsin"/>
    <property type="match status" value="1"/>
</dbReference>
<keyword evidence="10" id="KW-1185">Reference proteome</keyword>
<feature type="transmembrane region" description="Helical" evidence="7">
    <location>
        <begin position="252"/>
        <end position="271"/>
    </location>
</feature>
<feature type="compositionally biased region" description="Polar residues" evidence="6">
    <location>
        <begin position="330"/>
        <end position="341"/>
    </location>
</feature>
<dbReference type="InterPro" id="IPR049326">
    <property type="entry name" value="Rhodopsin_dom_fungi"/>
</dbReference>
<comment type="subcellular location">
    <subcellularLocation>
        <location evidence="1">Membrane</location>
        <topology evidence="1">Multi-pass membrane protein</topology>
    </subcellularLocation>
</comment>
<evidence type="ECO:0000256" key="6">
    <source>
        <dbReference type="SAM" id="MobiDB-lite"/>
    </source>
</evidence>
<feature type="compositionally biased region" description="Basic and acidic residues" evidence="6">
    <location>
        <begin position="342"/>
        <end position="352"/>
    </location>
</feature>
<dbReference type="OrthoDB" id="3923077at2759"/>
<dbReference type="InterPro" id="IPR052337">
    <property type="entry name" value="SAT4-like"/>
</dbReference>
<keyword evidence="3 7" id="KW-1133">Transmembrane helix</keyword>
<dbReference type="GeneID" id="64970279"/>
<evidence type="ECO:0000256" key="4">
    <source>
        <dbReference type="ARBA" id="ARBA00023136"/>
    </source>
</evidence>
<feature type="domain" description="Rhodopsin" evidence="8">
    <location>
        <begin position="26"/>
        <end position="267"/>
    </location>
</feature>
<dbReference type="KEGG" id="apuu:APUU_20706S"/>
<evidence type="ECO:0000256" key="5">
    <source>
        <dbReference type="ARBA" id="ARBA00038359"/>
    </source>
</evidence>
<sequence length="369" mass="40560">MVDDQSASITAASWTLGAVSIMIVGLRLYTRLVLTRLPGWDDFFIALALASALVCSSLAQVAVSYGLGMHTDDIASPEDKVNAAKYTVIAPNFSVVSTTTGKISVAIFLIRLMGQSAKSWQRWFLYILTVVSIAWNVFAIVVIIGFCRPPKKIWLPDTEGSCFSLQLQLIGGTSQAAFNAFADLALAFFPVVIFYRIQLPTFKKVGIVAILGAGVFAAAATLVKCILLKNLPEHADITWSWAPITTWYSVEMYVIIICATLPTLPQCYTAITHKRQTYYNSSTYPSSKTTSRKAAIRLQRMPDASLFETAAVDREGSQENILRPGPMDITKTTEVQVQQSRESGEASRDARGNEAYFPRESPGPFQRSR</sequence>
<evidence type="ECO:0000259" key="8">
    <source>
        <dbReference type="Pfam" id="PF20684"/>
    </source>
</evidence>
<name>A0A7R8AI27_9EURO</name>
<evidence type="ECO:0000313" key="10">
    <source>
        <dbReference type="Proteomes" id="UP000654913"/>
    </source>
</evidence>
<protein>
    <recommendedName>
        <fullName evidence="8">Rhodopsin domain-containing protein</fullName>
    </recommendedName>
</protein>
<feature type="transmembrane region" description="Helical" evidence="7">
    <location>
        <begin position="176"/>
        <end position="195"/>
    </location>
</feature>
<evidence type="ECO:0000256" key="3">
    <source>
        <dbReference type="ARBA" id="ARBA00022989"/>
    </source>
</evidence>
<reference evidence="9" key="2">
    <citation type="submission" date="2021-02" db="EMBL/GenBank/DDBJ databases">
        <title>Aspergillus puulaauensis MK2 genome sequence.</title>
        <authorList>
            <person name="Futagami T."/>
            <person name="Mori K."/>
            <person name="Kadooka C."/>
            <person name="Tanaka T."/>
        </authorList>
    </citation>
    <scope>NUCLEOTIDE SEQUENCE</scope>
    <source>
        <strain evidence="9">MK2</strain>
    </source>
</reference>
<accession>A0A7R8AI27</accession>
<feature type="transmembrane region" description="Helical" evidence="7">
    <location>
        <begin position="207"/>
        <end position="232"/>
    </location>
</feature>
<evidence type="ECO:0000313" key="9">
    <source>
        <dbReference type="EMBL" id="BCS20274.1"/>
    </source>
</evidence>
<evidence type="ECO:0000256" key="7">
    <source>
        <dbReference type="SAM" id="Phobius"/>
    </source>
</evidence>
<keyword evidence="4 7" id="KW-0472">Membrane</keyword>